<organism evidence="2 3">
    <name type="scientific">Natronomonas pharaonis (strain ATCC 35678 / DSM 2160 / CIP 103997 / JCM 8858 / NBRC 14720 / NCIMB 2260 / Gabara)</name>
    <name type="common">Halobacterium pharaonis</name>
    <dbReference type="NCBI Taxonomy" id="348780"/>
    <lineage>
        <taxon>Archaea</taxon>
        <taxon>Methanobacteriati</taxon>
        <taxon>Methanobacteriota</taxon>
        <taxon>Stenosarchaea group</taxon>
        <taxon>Halobacteria</taxon>
        <taxon>Halobacteriales</taxon>
        <taxon>Natronomonadaceae</taxon>
        <taxon>Natronomonas</taxon>
    </lineage>
</organism>
<accession>A0A1U7ETB9</accession>
<evidence type="ECO:0000313" key="2">
    <source>
        <dbReference type="EMBL" id="CAI48131.1"/>
    </source>
</evidence>
<keyword evidence="3" id="KW-1185">Reference proteome</keyword>
<dbReference type="HOGENOM" id="CLU_2379489_0_0_2"/>
<dbReference type="EnsemblBacteria" id="CAI48131">
    <property type="protein sequence ID" value="CAI48131"/>
    <property type="gene ID" value="NP_0080A"/>
</dbReference>
<dbReference type="eggNOG" id="arCOG15059">
    <property type="taxonomic scope" value="Archaea"/>
</dbReference>
<protein>
    <submittedName>
        <fullName evidence="2">Uncharacterized protein</fullName>
    </submittedName>
</protein>
<feature type="transmembrane region" description="Helical" evidence="1">
    <location>
        <begin position="7"/>
        <end position="28"/>
    </location>
</feature>
<dbReference type="AlphaFoldDB" id="A0A1U7ETB9"/>
<dbReference type="OrthoDB" id="385366at2157"/>
<dbReference type="GeneID" id="3700755"/>
<proteinExistence type="predicted"/>
<feature type="transmembrane region" description="Helical" evidence="1">
    <location>
        <begin position="73"/>
        <end position="94"/>
    </location>
</feature>
<feature type="transmembrane region" description="Helical" evidence="1">
    <location>
        <begin position="34"/>
        <end position="52"/>
    </location>
</feature>
<dbReference type="RefSeq" id="WP_011321770.1">
    <property type="nucleotide sequence ID" value="NC_007426.1"/>
</dbReference>
<gene>
    <name evidence="2" type="ordered locus">NP_0080A</name>
</gene>
<dbReference type="STRING" id="348780.NP_0080A"/>
<reference evidence="2 3" key="1">
    <citation type="journal article" date="2005" name="Genome Res.">
        <title>Living with two extremes: conclusions from the genome sequence of Natronomonas pharaonis.</title>
        <authorList>
            <person name="Falb M."/>
            <person name="Pfeiffer F."/>
            <person name="Palm P."/>
            <person name="Rodewald K."/>
            <person name="Hickmann V."/>
            <person name="Tittor J."/>
            <person name="Oesterhelt D."/>
        </authorList>
    </citation>
    <scope>NUCLEOTIDE SEQUENCE [LARGE SCALE GENOMIC DNA]</scope>
    <source>
        <strain evidence="3">ATCC 35678 / DSM 2160 / CIP 103997 / JCM 8858 / NBRC 14720 / NCIMB 2260 / Gabara</strain>
    </source>
</reference>
<dbReference type="KEGG" id="nph:NP_0080A"/>
<keyword evidence="1" id="KW-1133">Transmembrane helix</keyword>
<evidence type="ECO:0000313" key="3">
    <source>
        <dbReference type="Proteomes" id="UP000002698"/>
    </source>
</evidence>
<dbReference type="Proteomes" id="UP000002698">
    <property type="component" value="Chromosome"/>
</dbReference>
<dbReference type="EMBL" id="CR936257">
    <property type="protein sequence ID" value="CAI48131.1"/>
    <property type="molecule type" value="Genomic_DNA"/>
</dbReference>
<keyword evidence="1" id="KW-0472">Membrane</keyword>
<evidence type="ECO:0000256" key="1">
    <source>
        <dbReference type="SAM" id="Phobius"/>
    </source>
</evidence>
<keyword evidence="1" id="KW-0812">Transmembrane</keyword>
<name>A0A1U7ETB9_NATPD</name>
<sequence>MASRVEFNATVSTMFGLFLFVVAVGNVVAGSTPFAIMFGALGFVFVSLSSYIRSNPDAFEDGDEEVPDRWIRIVRGGGGLVLLAAAAFVVALALG</sequence>